<dbReference type="SMART" id="SM00460">
    <property type="entry name" value="TGc"/>
    <property type="match status" value="1"/>
</dbReference>
<dbReference type="PANTHER" id="PTHR35532">
    <property type="entry name" value="SIMILAR TO POLYHYDROXYALKANOATE DEPOLYMERASE"/>
    <property type="match status" value="1"/>
</dbReference>
<dbReference type="Gene3D" id="3.10.620.30">
    <property type="match status" value="1"/>
</dbReference>
<feature type="chain" id="PRO_5002026006" evidence="1">
    <location>
        <begin position="19"/>
        <end position="320"/>
    </location>
</feature>
<accession>A0A0A7CP81</accession>
<dbReference type="PANTHER" id="PTHR35532:SF5">
    <property type="entry name" value="CARBOHYDRATE-BINDING DOMAIN-CONTAINING PROTEIN"/>
    <property type="match status" value="1"/>
</dbReference>
<feature type="domain" description="Transglutaminase-like" evidence="2">
    <location>
        <begin position="183"/>
        <end position="245"/>
    </location>
</feature>
<dbReference type="Proteomes" id="UP000243579">
    <property type="component" value="Unassembled WGS sequence"/>
</dbReference>
<feature type="signal peptide" evidence="1">
    <location>
        <begin position="1"/>
        <end position="18"/>
    </location>
</feature>
<reference evidence="3 5" key="1">
    <citation type="journal article" date="2014" name="Genome Biol. Evol.">
        <title>The secreted proteins of Achlya hypogyna and Thraustotheca clavata identify the ancestral oomycete secretome and reveal gene acquisitions by horizontal gene transfer.</title>
        <authorList>
            <person name="Misner I."/>
            <person name="Blouin N."/>
            <person name="Leonard G."/>
            <person name="Richards T.A."/>
            <person name="Lane C.E."/>
        </authorList>
    </citation>
    <scope>NUCLEOTIDE SEQUENCE</scope>
    <source>
        <strain evidence="3 5">ATCC 48635</strain>
    </source>
</reference>
<dbReference type="EMBL" id="KM038829">
    <property type="protein sequence ID" value="AIG56290.1"/>
    <property type="molecule type" value="Genomic_DNA"/>
</dbReference>
<protein>
    <submittedName>
        <fullName evidence="3">Secreted protein</fullName>
    </submittedName>
</protein>
<sequence>MRRAIIVAVGVVAGAAVGYESPCAPGLVPFGDGHAGFSCSPIATVVADATAFLHRNLPLFDRLNEATLGFTADATLDSGIAVIGVNESVHTKVSSRFSADVPKRLFLEYVVPYGVTNEGRSDWRTLFSPVVAAVLAAASAGWRDWTTAEAVATINAGIWGGAFGKALAFQPQQTPRVYDVMSMLVFGHASCTGLSIFLVSALRSAGIACRLAGTPAWHRTPSAGNHNWVEVWSPEHGWQFLEAAPAGTGSLASPCDKWFCQPRWLTNNTQFFASRWVQSTLTRFPMAWDPHNPTVPGVNRTDYYHRVCSQCPDTAPARAP</sequence>
<organism evidence="3">
    <name type="scientific">Achlya hypogyna</name>
    <name type="common">Oomycete</name>
    <name type="synonym">Protoachlya hypogyna</name>
    <dbReference type="NCBI Taxonomy" id="1202772"/>
    <lineage>
        <taxon>Eukaryota</taxon>
        <taxon>Sar</taxon>
        <taxon>Stramenopiles</taxon>
        <taxon>Oomycota</taxon>
        <taxon>Saprolegniomycetes</taxon>
        <taxon>Saprolegniales</taxon>
        <taxon>Achlyaceae</taxon>
        <taxon>Achlya</taxon>
    </lineage>
</organism>
<evidence type="ECO:0000256" key="1">
    <source>
        <dbReference type="SAM" id="SignalP"/>
    </source>
</evidence>
<evidence type="ECO:0000313" key="4">
    <source>
        <dbReference type="EMBL" id="OQR85858.1"/>
    </source>
</evidence>
<dbReference type="SUPFAM" id="SSF54001">
    <property type="entry name" value="Cysteine proteinases"/>
    <property type="match status" value="1"/>
</dbReference>
<proteinExistence type="predicted"/>
<evidence type="ECO:0000259" key="2">
    <source>
        <dbReference type="SMART" id="SM00460"/>
    </source>
</evidence>
<evidence type="ECO:0000313" key="5">
    <source>
        <dbReference type="Proteomes" id="UP000243579"/>
    </source>
</evidence>
<dbReference type="OrthoDB" id="525602at2759"/>
<dbReference type="InterPro" id="IPR038765">
    <property type="entry name" value="Papain-like_cys_pep_sf"/>
</dbReference>
<keyword evidence="5" id="KW-1185">Reference proteome</keyword>
<name>A0A0A7CP81_ACHHY</name>
<dbReference type="EMBL" id="JNBR01001573">
    <property type="protein sequence ID" value="OQR85858.1"/>
    <property type="molecule type" value="Genomic_DNA"/>
</dbReference>
<evidence type="ECO:0000313" key="3">
    <source>
        <dbReference type="EMBL" id="AIG56290.1"/>
    </source>
</evidence>
<dbReference type="Pfam" id="PF01841">
    <property type="entry name" value="Transglut_core"/>
    <property type="match status" value="1"/>
</dbReference>
<keyword evidence="1" id="KW-0732">Signal</keyword>
<dbReference type="InterPro" id="IPR002931">
    <property type="entry name" value="Transglutaminase-like"/>
</dbReference>
<gene>
    <name evidence="4" type="ORF">ACHHYP_11268</name>
</gene>
<dbReference type="AlphaFoldDB" id="A0A0A7CP81"/>